<evidence type="ECO:0000313" key="1">
    <source>
        <dbReference type="EMBL" id="KAG6587795.1"/>
    </source>
</evidence>
<proteinExistence type="predicted"/>
<keyword evidence="2" id="KW-1185">Reference proteome</keyword>
<dbReference type="Proteomes" id="UP000685013">
    <property type="component" value="Chromosome 11"/>
</dbReference>
<feature type="non-terminal residue" evidence="1">
    <location>
        <position position="1"/>
    </location>
</feature>
<name>A0AAV6MU18_9ROSI</name>
<sequence length="155" mass="16965">MCVSAVYFLGLGGAEGSGCGVDRRSGDLPVLIPKEMSMKKRYQLACCFSISSSFEANPLRGKHQVKGALLKQALLQCVSFENNSNSNSNGNGNGNGNTLYRMVCEKGKGRERHLVNSEEMLHYGVCSSRPSRVSLTDTDCSLPQLEWEKMGYMTL</sequence>
<evidence type="ECO:0000313" key="2">
    <source>
        <dbReference type="Proteomes" id="UP000685013"/>
    </source>
</evidence>
<dbReference type="AlphaFoldDB" id="A0AAV6MU18"/>
<protein>
    <submittedName>
        <fullName evidence="1">Uncharacterized protein</fullName>
    </submittedName>
</protein>
<reference evidence="1 2" key="1">
    <citation type="journal article" date="2021" name="Hortic Res">
        <title>The domestication of Cucurbita argyrosperma as revealed by the genome of its wild relative.</title>
        <authorList>
            <person name="Barrera-Redondo J."/>
            <person name="Sanchez-de la Vega G."/>
            <person name="Aguirre-Liguori J.A."/>
            <person name="Castellanos-Morales G."/>
            <person name="Gutierrez-Guerrero Y.T."/>
            <person name="Aguirre-Dugua X."/>
            <person name="Aguirre-Planter E."/>
            <person name="Tenaillon M.I."/>
            <person name="Lira-Saade R."/>
            <person name="Eguiarte L.E."/>
        </authorList>
    </citation>
    <scope>NUCLEOTIDE SEQUENCE [LARGE SCALE GENOMIC DNA]</scope>
    <source>
        <strain evidence="1">JBR-2021</strain>
    </source>
</reference>
<organism evidence="1 2">
    <name type="scientific">Cucurbita argyrosperma subsp. sororia</name>
    <dbReference type="NCBI Taxonomy" id="37648"/>
    <lineage>
        <taxon>Eukaryota</taxon>
        <taxon>Viridiplantae</taxon>
        <taxon>Streptophyta</taxon>
        <taxon>Embryophyta</taxon>
        <taxon>Tracheophyta</taxon>
        <taxon>Spermatophyta</taxon>
        <taxon>Magnoliopsida</taxon>
        <taxon>eudicotyledons</taxon>
        <taxon>Gunneridae</taxon>
        <taxon>Pentapetalae</taxon>
        <taxon>rosids</taxon>
        <taxon>fabids</taxon>
        <taxon>Cucurbitales</taxon>
        <taxon>Cucurbitaceae</taxon>
        <taxon>Cucurbiteae</taxon>
        <taxon>Cucurbita</taxon>
    </lineage>
</organism>
<gene>
    <name evidence="1" type="ORF">SDJN03_16360</name>
</gene>
<accession>A0AAV6MU18</accession>
<dbReference type="EMBL" id="JAGKQH010000011">
    <property type="protein sequence ID" value="KAG6587795.1"/>
    <property type="molecule type" value="Genomic_DNA"/>
</dbReference>
<comment type="caution">
    <text evidence="1">The sequence shown here is derived from an EMBL/GenBank/DDBJ whole genome shotgun (WGS) entry which is preliminary data.</text>
</comment>